<evidence type="ECO:0000313" key="1">
    <source>
        <dbReference type="EMBL" id="TDQ00615.1"/>
    </source>
</evidence>
<name>A0A4R6SG15_LABRH</name>
<organism evidence="1 2">
    <name type="scientific">Labedaea rhizosphaerae</name>
    <dbReference type="NCBI Taxonomy" id="598644"/>
    <lineage>
        <taxon>Bacteria</taxon>
        <taxon>Bacillati</taxon>
        <taxon>Actinomycetota</taxon>
        <taxon>Actinomycetes</taxon>
        <taxon>Pseudonocardiales</taxon>
        <taxon>Pseudonocardiaceae</taxon>
        <taxon>Labedaea</taxon>
    </lineage>
</organism>
<gene>
    <name evidence="1" type="ORF">EV186_102476</name>
</gene>
<reference evidence="1 2" key="1">
    <citation type="submission" date="2019-03" db="EMBL/GenBank/DDBJ databases">
        <title>Genomic Encyclopedia of Type Strains, Phase IV (KMG-IV): sequencing the most valuable type-strain genomes for metagenomic binning, comparative biology and taxonomic classification.</title>
        <authorList>
            <person name="Goeker M."/>
        </authorList>
    </citation>
    <scope>NUCLEOTIDE SEQUENCE [LARGE SCALE GENOMIC DNA]</scope>
    <source>
        <strain evidence="1 2">DSM 45361</strain>
    </source>
</reference>
<comment type="caution">
    <text evidence="1">The sequence shown here is derived from an EMBL/GenBank/DDBJ whole genome shotgun (WGS) entry which is preliminary data.</text>
</comment>
<evidence type="ECO:0000313" key="2">
    <source>
        <dbReference type="Proteomes" id="UP000295444"/>
    </source>
</evidence>
<accession>A0A4R6SG15</accession>
<sequence>MRTRTFHVFQDGRDAASAFVAAHAVSVHDSKAERSWPRRHTLADKPNYQVVSDYPLPMDRALSLSWHLLRQEPFGDPRGPAGAIPVTGGRRALLIDLSAEACDNPTNVITNELSKRLTKGEKVADAIIKPSWVLDENGKVRYGTAVVHTIGASVHTGWLFFGSVAR</sequence>
<protein>
    <submittedName>
        <fullName evidence="1">Uncharacterized protein</fullName>
    </submittedName>
</protein>
<dbReference type="EMBL" id="SNXZ01000002">
    <property type="protein sequence ID" value="TDQ00615.1"/>
    <property type="molecule type" value="Genomic_DNA"/>
</dbReference>
<keyword evidence="2" id="KW-1185">Reference proteome</keyword>
<dbReference type="OrthoDB" id="4242197at2"/>
<proteinExistence type="predicted"/>
<dbReference type="Proteomes" id="UP000295444">
    <property type="component" value="Unassembled WGS sequence"/>
</dbReference>
<dbReference type="AlphaFoldDB" id="A0A4R6SG15"/>